<dbReference type="EMBL" id="BAAAFG010000005">
    <property type="protein sequence ID" value="GAA0871721.1"/>
    <property type="molecule type" value="Genomic_DNA"/>
</dbReference>
<proteinExistence type="predicted"/>
<sequence>MEKILVAGANGTTGKMIVQQLHQAEVYVPVAMVRKHEQTAQFELDGIEVVLADLEQDLSFALNDVDKVIFAAGSGGQKVKAVDRDGAKRLIDAAKKHGVKKFVMLSSIGADKPEEADELQEYLKAKHQADEYLKNSGLSYTILRPGSLNNEEATHKIRGGKHIDPQGEIPRADVANVLVHCLPDDVAPNVTFEILSGDHPIKEILDTIS</sequence>
<keyword evidence="3" id="KW-1185">Reference proteome</keyword>
<dbReference type="CDD" id="cd05243">
    <property type="entry name" value="SDR_a5"/>
    <property type="match status" value="1"/>
</dbReference>
<comment type="caution">
    <text evidence="2">The sequence shown here is derived from an EMBL/GenBank/DDBJ whole genome shotgun (WGS) entry which is preliminary data.</text>
</comment>
<organism evidence="2 3">
    <name type="scientific">Gangjinia marincola</name>
    <dbReference type="NCBI Taxonomy" id="578463"/>
    <lineage>
        <taxon>Bacteria</taxon>
        <taxon>Pseudomonadati</taxon>
        <taxon>Bacteroidota</taxon>
        <taxon>Flavobacteriia</taxon>
        <taxon>Flavobacteriales</taxon>
        <taxon>Flavobacteriaceae</taxon>
        <taxon>Gangjinia</taxon>
    </lineage>
</organism>
<evidence type="ECO:0000259" key="1">
    <source>
        <dbReference type="Pfam" id="PF13460"/>
    </source>
</evidence>
<feature type="domain" description="NAD(P)-binding" evidence="1">
    <location>
        <begin position="8"/>
        <end position="184"/>
    </location>
</feature>
<dbReference type="Gene3D" id="3.40.50.720">
    <property type="entry name" value="NAD(P)-binding Rossmann-like Domain"/>
    <property type="match status" value="1"/>
</dbReference>
<protein>
    <submittedName>
        <fullName evidence="2">SDR family oxidoreductase</fullName>
    </submittedName>
</protein>
<dbReference type="PANTHER" id="PTHR15020:SF50">
    <property type="entry name" value="UPF0659 PROTEIN YMR090W"/>
    <property type="match status" value="1"/>
</dbReference>
<dbReference type="PANTHER" id="PTHR15020">
    <property type="entry name" value="FLAVIN REDUCTASE-RELATED"/>
    <property type="match status" value="1"/>
</dbReference>
<dbReference type="SUPFAM" id="SSF51735">
    <property type="entry name" value="NAD(P)-binding Rossmann-fold domains"/>
    <property type="match status" value="1"/>
</dbReference>
<dbReference type="Proteomes" id="UP001500507">
    <property type="component" value="Unassembled WGS sequence"/>
</dbReference>
<dbReference type="InterPro" id="IPR036291">
    <property type="entry name" value="NAD(P)-bd_dom_sf"/>
</dbReference>
<evidence type="ECO:0000313" key="2">
    <source>
        <dbReference type="EMBL" id="GAA0871721.1"/>
    </source>
</evidence>
<dbReference type="RefSeq" id="WP_343764358.1">
    <property type="nucleotide sequence ID" value="NZ_BAAAFG010000005.1"/>
</dbReference>
<accession>A0ABN1MF09</accession>
<dbReference type="Pfam" id="PF13460">
    <property type="entry name" value="NAD_binding_10"/>
    <property type="match status" value="1"/>
</dbReference>
<dbReference type="InterPro" id="IPR016040">
    <property type="entry name" value="NAD(P)-bd_dom"/>
</dbReference>
<gene>
    <name evidence="2" type="ORF">GCM10009117_08670</name>
</gene>
<evidence type="ECO:0000313" key="3">
    <source>
        <dbReference type="Proteomes" id="UP001500507"/>
    </source>
</evidence>
<reference evidence="2 3" key="1">
    <citation type="journal article" date="2019" name="Int. J. Syst. Evol. Microbiol.">
        <title>The Global Catalogue of Microorganisms (GCM) 10K type strain sequencing project: providing services to taxonomists for standard genome sequencing and annotation.</title>
        <authorList>
            <consortium name="The Broad Institute Genomics Platform"/>
            <consortium name="The Broad Institute Genome Sequencing Center for Infectious Disease"/>
            <person name="Wu L."/>
            <person name="Ma J."/>
        </authorList>
    </citation>
    <scope>NUCLEOTIDE SEQUENCE [LARGE SCALE GENOMIC DNA]</scope>
    <source>
        <strain evidence="2 3">JCM 16082</strain>
    </source>
</reference>
<name>A0ABN1MF09_9FLAO</name>